<reference evidence="5 6" key="1">
    <citation type="journal article" date="2015" name="Nature">
        <title>rRNA introns, odd ribosomes, and small enigmatic genomes across a large radiation of phyla.</title>
        <authorList>
            <person name="Brown C.T."/>
            <person name="Hug L.A."/>
            <person name="Thomas B.C."/>
            <person name="Sharon I."/>
            <person name="Castelle C.J."/>
            <person name="Singh A."/>
            <person name="Wilkins M.J."/>
            <person name="Williams K.H."/>
            <person name="Banfield J.F."/>
        </authorList>
    </citation>
    <scope>NUCLEOTIDE SEQUENCE [LARGE SCALE GENOMIC DNA]</scope>
</reference>
<dbReference type="Proteomes" id="UP000033860">
    <property type="component" value="Unassembled WGS sequence"/>
</dbReference>
<dbReference type="InterPro" id="IPR038109">
    <property type="entry name" value="DNA_bind_recomb_sf"/>
</dbReference>
<dbReference type="SMART" id="SM00857">
    <property type="entry name" value="Resolvase"/>
    <property type="match status" value="1"/>
</dbReference>
<feature type="region of interest" description="Disordered" evidence="2">
    <location>
        <begin position="507"/>
        <end position="526"/>
    </location>
</feature>
<dbReference type="InterPro" id="IPR006119">
    <property type="entry name" value="Resolv_N"/>
</dbReference>
<proteinExistence type="predicted"/>
<feature type="domain" description="Resolvase/invertase-type recombinase catalytic" evidence="3">
    <location>
        <begin position="3"/>
        <end position="149"/>
    </location>
</feature>
<keyword evidence="1" id="KW-0175">Coiled coil</keyword>
<dbReference type="Gene3D" id="3.90.1750.20">
    <property type="entry name" value="Putative Large Serine Recombinase, Chain B, Domain 2"/>
    <property type="match status" value="1"/>
</dbReference>
<organism evidence="5 6">
    <name type="scientific">Candidatus Beckwithbacteria bacterium GW2011_GWB1_47_15</name>
    <dbReference type="NCBI Taxonomy" id="1618371"/>
    <lineage>
        <taxon>Bacteria</taxon>
        <taxon>Candidatus Beckwithiibacteriota</taxon>
    </lineage>
</organism>
<dbReference type="PANTHER" id="PTHR30461:SF23">
    <property type="entry name" value="DNA RECOMBINASE-RELATED"/>
    <property type="match status" value="1"/>
</dbReference>
<evidence type="ECO:0000256" key="1">
    <source>
        <dbReference type="SAM" id="Coils"/>
    </source>
</evidence>
<evidence type="ECO:0000256" key="2">
    <source>
        <dbReference type="SAM" id="MobiDB-lite"/>
    </source>
</evidence>
<name>A0A0G1U4U1_9BACT</name>
<dbReference type="Gene3D" id="3.40.50.1390">
    <property type="entry name" value="Resolvase, N-terminal catalytic domain"/>
    <property type="match status" value="1"/>
</dbReference>
<dbReference type="PROSITE" id="PS51737">
    <property type="entry name" value="RECOMBINASE_DNA_BIND"/>
    <property type="match status" value="1"/>
</dbReference>
<evidence type="ECO:0000313" key="5">
    <source>
        <dbReference type="EMBL" id="KKU61343.1"/>
    </source>
</evidence>
<dbReference type="Pfam" id="PF13408">
    <property type="entry name" value="Zn_ribbon_recom"/>
    <property type="match status" value="1"/>
</dbReference>
<evidence type="ECO:0000259" key="3">
    <source>
        <dbReference type="PROSITE" id="PS51736"/>
    </source>
</evidence>
<dbReference type="EMBL" id="LCNT01000003">
    <property type="protein sequence ID" value="KKU61343.1"/>
    <property type="molecule type" value="Genomic_DNA"/>
</dbReference>
<dbReference type="InterPro" id="IPR011109">
    <property type="entry name" value="DNA_bind_recombinase_dom"/>
</dbReference>
<evidence type="ECO:0000259" key="4">
    <source>
        <dbReference type="PROSITE" id="PS51737"/>
    </source>
</evidence>
<dbReference type="CDD" id="cd00338">
    <property type="entry name" value="Ser_Recombinase"/>
    <property type="match status" value="1"/>
</dbReference>
<dbReference type="GO" id="GO:0003677">
    <property type="term" value="F:DNA binding"/>
    <property type="evidence" value="ECO:0007669"/>
    <property type="project" value="InterPro"/>
</dbReference>
<gene>
    <name evidence="5" type="ORF">UX85_C0003G0002</name>
</gene>
<comment type="caution">
    <text evidence="5">The sequence shown here is derived from an EMBL/GenBank/DDBJ whole genome shotgun (WGS) entry which is preliminary data.</text>
</comment>
<dbReference type="Pfam" id="PF07508">
    <property type="entry name" value="Recombinase"/>
    <property type="match status" value="1"/>
</dbReference>
<sequence length="526" mass="60729">MIKYIAYCRKSTDEKDKQIMSIEQQMEELKAFAQRENLEISQFLTEAETAKVPGRPIFNSLITLIEKGLINGIISWHPDRLARNSIDGGKIIYLVDTGKLQALKFPSFWFENTPQGKFMLSIAFGQSKYYVDNLSENVKRGLYFKLRRGDWPSYAPLGYKNDRNTRSVMIEPRSARLVKEAFKNFASGEFSSMKDIRDLFFKNEITRRNGKPLHFNQIREMLQRTFYYGLMTYRGETYEGKHRPLITKKLFDEVQKVLEKKYNRKPQKHDFAFTGFIKCKECDSFFTAEKHKKFYPKTRGEVWYTYYRCVKKKGVCSQPYLPESELEKQLRDLIGSVSLSEVLANKLLAMAEKDGEKEKQFAVGELQKLSFSLTEIEKKLDKLLESYLEEIVDTESYQRKKDELLQIKKLLQEEIEEIKTKGSSWLEPLKEFIKEAADAAKIARAKNNCKDLAIFAKKVGSNYFLNDKRLEFSLSEASAALAVRAGAASAYPSDLLLCRGQELNLHGQSPLRPQRSLSTSSSTSAC</sequence>
<dbReference type="SUPFAM" id="SSF53041">
    <property type="entry name" value="Resolvase-like"/>
    <property type="match status" value="1"/>
</dbReference>
<dbReference type="GO" id="GO:0000150">
    <property type="term" value="F:DNA strand exchange activity"/>
    <property type="evidence" value="ECO:0007669"/>
    <property type="project" value="InterPro"/>
</dbReference>
<dbReference type="InterPro" id="IPR025827">
    <property type="entry name" value="Zn_ribbon_recom_dom"/>
</dbReference>
<accession>A0A0G1U4U1</accession>
<dbReference type="PANTHER" id="PTHR30461">
    <property type="entry name" value="DNA-INVERTASE FROM LAMBDOID PROPHAGE"/>
    <property type="match status" value="1"/>
</dbReference>
<evidence type="ECO:0000313" key="6">
    <source>
        <dbReference type="Proteomes" id="UP000033860"/>
    </source>
</evidence>
<dbReference type="AlphaFoldDB" id="A0A0G1U4U1"/>
<dbReference type="PROSITE" id="PS51736">
    <property type="entry name" value="RECOMBINASES_3"/>
    <property type="match status" value="1"/>
</dbReference>
<dbReference type="InterPro" id="IPR050639">
    <property type="entry name" value="SSR_resolvase"/>
</dbReference>
<dbReference type="InterPro" id="IPR036162">
    <property type="entry name" value="Resolvase-like_N_sf"/>
</dbReference>
<protein>
    <submittedName>
        <fullName evidence="5">Recombinase</fullName>
    </submittedName>
</protein>
<feature type="coiled-coil region" evidence="1">
    <location>
        <begin position="366"/>
        <end position="421"/>
    </location>
</feature>
<dbReference type="Pfam" id="PF00239">
    <property type="entry name" value="Resolvase"/>
    <property type="match status" value="1"/>
</dbReference>
<feature type="domain" description="Recombinase" evidence="4">
    <location>
        <begin position="156"/>
        <end position="264"/>
    </location>
</feature>
<feature type="compositionally biased region" description="Low complexity" evidence="2">
    <location>
        <begin position="509"/>
        <end position="526"/>
    </location>
</feature>